<protein>
    <submittedName>
        <fullName evidence="2">NAD dependent epimerase/dehydratase family protein</fullName>
    </submittedName>
</protein>
<dbReference type="Gene3D" id="3.40.50.720">
    <property type="entry name" value="NAD(P)-binding Rossmann-like Domain"/>
    <property type="match status" value="1"/>
</dbReference>
<proteinExistence type="predicted"/>
<reference evidence="2" key="1">
    <citation type="journal article" date="2014" name="Genome Biol. Evol.">
        <title>Pangenome evidence for extensive interdomain horizontal transfer affecting lineage core and shell genes in uncultured planktonic thaumarchaeota and euryarchaeota.</title>
        <authorList>
            <person name="Deschamps P."/>
            <person name="Zivanovic Y."/>
            <person name="Moreira D."/>
            <person name="Rodriguez-Valera F."/>
            <person name="Lopez-Garcia P."/>
        </authorList>
    </citation>
    <scope>NUCLEOTIDE SEQUENCE</scope>
</reference>
<dbReference type="InterPro" id="IPR001509">
    <property type="entry name" value="Epimerase_deHydtase"/>
</dbReference>
<sequence>MTKSVLVTGATGFIGSRLVDALIKKGYDVTSLVREGKEGNSKSNIIYGDLTDKKIDFKDLKFDCVFHLASHTPLEKIKILEKVNLDGTKKLFEEIKGITNSIIYISGLGVYGETGDKIIDETQKYNPNTNFVKIRLDAEKYLKDNSLKNKIDFAVVHFGDVYGSDGWFYEMLIKRLKKNTFRMPAGGDYFKGFVHVDDAVGSMISVLEEKSFGESFIIADSEPVTFKEFSNFTADQIDAKHPGSVPTFLAKAVLGGDLIKLLTTSMKVSNDKISKIYKFKYSNYKDGITQVISELKEKIRSNSNQRVF</sequence>
<dbReference type="SUPFAM" id="SSF51735">
    <property type="entry name" value="NAD(P)-binding Rossmann-fold domains"/>
    <property type="match status" value="1"/>
</dbReference>
<dbReference type="Pfam" id="PF01370">
    <property type="entry name" value="Epimerase"/>
    <property type="match status" value="1"/>
</dbReference>
<accession>A0A075FMM9</accession>
<dbReference type="AlphaFoldDB" id="A0A075FMM9"/>
<feature type="domain" description="NAD-dependent epimerase/dehydratase" evidence="1">
    <location>
        <begin position="5"/>
        <end position="214"/>
    </location>
</feature>
<evidence type="ECO:0000259" key="1">
    <source>
        <dbReference type="Pfam" id="PF01370"/>
    </source>
</evidence>
<dbReference type="EMBL" id="KF900318">
    <property type="protein sequence ID" value="AIE90756.1"/>
    <property type="molecule type" value="Genomic_DNA"/>
</dbReference>
<dbReference type="GO" id="GO:0004029">
    <property type="term" value="F:aldehyde dehydrogenase (NAD+) activity"/>
    <property type="evidence" value="ECO:0007669"/>
    <property type="project" value="TreeGrafter"/>
</dbReference>
<dbReference type="PANTHER" id="PTHR48079:SF6">
    <property type="entry name" value="NAD(P)-BINDING DOMAIN-CONTAINING PROTEIN-RELATED"/>
    <property type="match status" value="1"/>
</dbReference>
<dbReference type="InterPro" id="IPR051783">
    <property type="entry name" value="NAD(P)-dependent_oxidoreduct"/>
</dbReference>
<dbReference type="InterPro" id="IPR036291">
    <property type="entry name" value="NAD(P)-bd_dom_sf"/>
</dbReference>
<name>A0A075FMM9_9ARCH</name>
<dbReference type="GO" id="GO:0005737">
    <property type="term" value="C:cytoplasm"/>
    <property type="evidence" value="ECO:0007669"/>
    <property type="project" value="TreeGrafter"/>
</dbReference>
<dbReference type="PANTHER" id="PTHR48079">
    <property type="entry name" value="PROTEIN YEEZ"/>
    <property type="match status" value="1"/>
</dbReference>
<organism evidence="2">
    <name type="scientific">uncultured marine thaumarchaeote AD1000_06_F06</name>
    <dbReference type="NCBI Taxonomy" id="1455885"/>
    <lineage>
        <taxon>Archaea</taxon>
        <taxon>Nitrososphaerota</taxon>
        <taxon>environmental samples</taxon>
    </lineage>
</organism>
<evidence type="ECO:0000313" key="2">
    <source>
        <dbReference type="EMBL" id="AIE90756.1"/>
    </source>
</evidence>